<gene>
    <name evidence="1" type="ORF">BDR25DRAFT_155562</name>
</gene>
<name>A0ACB6QPA8_9PLEO</name>
<keyword evidence="2" id="KW-1185">Reference proteome</keyword>
<protein>
    <submittedName>
        <fullName evidence="1">RTA1 protein</fullName>
    </submittedName>
</protein>
<dbReference type="Proteomes" id="UP000799755">
    <property type="component" value="Unassembled WGS sequence"/>
</dbReference>
<evidence type="ECO:0000313" key="1">
    <source>
        <dbReference type="EMBL" id="KAF2468854.1"/>
    </source>
</evidence>
<organism evidence="1 2">
    <name type="scientific">Lindgomyces ingoldianus</name>
    <dbReference type="NCBI Taxonomy" id="673940"/>
    <lineage>
        <taxon>Eukaryota</taxon>
        <taxon>Fungi</taxon>
        <taxon>Dikarya</taxon>
        <taxon>Ascomycota</taxon>
        <taxon>Pezizomycotina</taxon>
        <taxon>Dothideomycetes</taxon>
        <taxon>Pleosporomycetidae</taxon>
        <taxon>Pleosporales</taxon>
        <taxon>Lindgomycetaceae</taxon>
        <taxon>Lindgomyces</taxon>
    </lineage>
</organism>
<comment type="caution">
    <text evidence="1">The sequence shown here is derived from an EMBL/GenBank/DDBJ whole genome shotgun (WGS) entry which is preliminary data.</text>
</comment>
<sequence length="243" mass="27016">MGKAFDFEMYRYVPSLVGPIMAITVFSILAALHLWQFLRNRKVVMIWVVVGAICEVVGYAARIGSHYNNKSWAPFIIQGCFILIGPLFFAATIYMMLGRTICLAGGEEVSIIKPKWCTRIFVTADVSTLIIQGLGASIMGSMKLELAIAGDKIVKAGLAIQVSTFAFFLAVAVEFHIRMNKTSDAAVTPVSNDWRKVLWILYSVSSLILARCACRLVEYGMGNAAYPMAHEWYLYVFDTLLMV</sequence>
<accession>A0ACB6QPA8</accession>
<proteinExistence type="predicted"/>
<feature type="non-terminal residue" evidence="1">
    <location>
        <position position="243"/>
    </location>
</feature>
<reference evidence="1" key="1">
    <citation type="journal article" date="2020" name="Stud. Mycol.">
        <title>101 Dothideomycetes genomes: a test case for predicting lifestyles and emergence of pathogens.</title>
        <authorList>
            <person name="Haridas S."/>
            <person name="Albert R."/>
            <person name="Binder M."/>
            <person name="Bloem J."/>
            <person name="Labutti K."/>
            <person name="Salamov A."/>
            <person name="Andreopoulos B."/>
            <person name="Baker S."/>
            <person name="Barry K."/>
            <person name="Bills G."/>
            <person name="Bluhm B."/>
            <person name="Cannon C."/>
            <person name="Castanera R."/>
            <person name="Culley D."/>
            <person name="Daum C."/>
            <person name="Ezra D."/>
            <person name="Gonzalez J."/>
            <person name="Henrissat B."/>
            <person name="Kuo A."/>
            <person name="Liang C."/>
            <person name="Lipzen A."/>
            <person name="Lutzoni F."/>
            <person name="Magnuson J."/>
            <person name="Mondo S."/>
            <person name="Nolan M."/>
            <person name="Ohm R."/>
            <person name="Pangilinan J."/>
            <person name="Park H.-J."/>
            <person name="Ramirez L."/>
            <person name="Alfaro M."/>
            <person name="Sun H."/>
            <person name="Tritt A."/>
            <person name="Yoshinaga Y."/>
            <person name="Zwiers L.-H."/>
            <person name="Turgeon B."/>
            <person name="Goodwin S."/>
            <person name="Spatafora J."/>
            <person name="Crous P."/>
            <person name="Grigoriev I."/>
        </authorList>
    </citation>
    <scope>NUCLEOTIDE SEQUENCE</scope>
    <source>
        <strain evidence="1">ATCC 200398</strain>
    </source>
</reference>
<evidence type="ECO:0000313" key="2">
    <source>
        <dbReference type="Proteomes" id="UP000799755"/>
    </source>
</evidence>
<dbReference type="EMBL" id="MU003514">
    <property type="protein sequence ID" value="KAF2468854.1"/>
    <property type="molecule type" value="Genomic_DNA"/>
</dbReference>